<proteinExistence type="predicted"/>
<evidence type="ECO:0000313" key="3">
    <source>
        <dbReference type="Proteomes" id="UP001142393"/>
    </source>
</evidence>
<reference evidence="2 3" key="1">
    <citation type="journal article" date="2023" name="Proc. Natl. Acad. Sci. U.S.A.">
        <title>A global phylogenomic analysis of the shiitake genus Lentinula.</title>
        <authorList>
            <person name="Sierra-Patev S."/>
            <person name="Min B."/>
            <person name="Naranjo-Ortiz M."/>
            <person name="Looney B."/>
            <person name="Konkel Z."/>
            <person name="Slot J.C."/>
            <person name="Sakamoto Y."/>
            <person name="Steenwyk J.L."/>
            <person name="Rokas A."/>
            <person name="Carro J."/>
            <person name="Camarero S."/>
            <person name="Ferreira P."/>
            <person name="Molpeceres G."/>
            <person name="Ruiz-Duenas F.J."/>
            <person name="Serrano A."/>
            <person name="Henrissat B."/>
            <person name="Drula E."/>
            <person name="Hughes K.W."/>
            <person name="Mata J.L."/>
            <person name="Ishikawa N.K."/>
            <person name="Vargas-Isla R."/>
            <person name="Ushijima S."/>
            <person name="Smith C.A."/>
            <person name="Donoghue J."/>
            <person name="Ahrendt S."/>
            <person name="Andreopoulos W."/>
            <person name="He G."/>
            <person name="LaButti K."/>
            <person name="Lipzen A."/>
            <person name="Ng V."/>
            <person name="Riley R."/>
            <person name="Sandor L."/>
            <person name="Barry K."/>
            <person name="Martinez A.T."/>
            <person name="Xiao Y."/>
            <person name="Gibbons J.G."/>
            <person name="Terashima K."/>
            <person name="Grigoriev I.V."/>
            <person name="Hibbett D."/>
        </authorList>
    </citation>
    <scope>NUCLEOTIDE SEQUENCE [LARGE SCALE GENOMIC DNA]</scope>
    <source>
        <strain evidence="2 3">TFB7810</strain>
    </source>
</reference>
<keyword evidence="3" id="KW-1185">Reference proteome</keyword>
<accession>A0A9W8NWA1</accession>
<dbReference type="EMBL" id="JANVFU010000011">
    <property type="protein sequence ID" value="KAJ3742089.1"/>
    <property type="molecule type" value="Genomic_DNA"/>
</dbReference>
<gene>
    <name evidence="2" type="ORF">DFH05DRAFT_1503853</name>
</gene>
<dbReference type="AlphaFoldDB" id="A0A9W8NWA1"/>
<protein>
    <submittedName>
        <fullName evidence="2">Uncharacterized protein</fullName>
    </submittedName>
</protein>
<name>A0A9W8NWA1_9AGAR</name>
<evidence type="ECO:0000256" key="1">
    <source>
        <dbReference type="SAM" id="SignalP"/>
    </source>
</evidence>
<feature type="chain" id="PRO_5040957021" evidence="1">
    <location>
        <begin position="19"/>
        <end position="131"/>
    </location>
</feature>
<organism evidence="2 3">
    <name type="scientific">Lentinula detonsa</name>
    <dbReference type="NCBI Taxonomy" id="2804962"/>
    <lineage>
        <taxon>Eukaryota</taxon>
        <taxon>Fungi</taxon>
        <taxon>Dikarya</taxon>
        <taxon>Basidiomycota</taxon>
        <taxon>Agaricomycotina</taxon>
        <taxon>Agaricomycetes</taxon>
        <taxon>Agaricomycetidae</taxon>
        <taxon>Agaricales</taxon>
        <taxon>Marasmiineae</taxon>
        <taxon>Omphalotaceae</taxon>
        <taxon>Lentinula</taxon>
    </lineage>
</organism>
<sequence>MTFLTVIWCNSLLPLARPMNFCHKKVEEGIQIQSSLVCLISGGITAFLSSQGKNLLQGRFSHNSLSLSPTQILLVESSHEAARWSPSPLLILTVAASIHTCMQTRMKVFQSYGVPPNTGHGRFLEEHNIAP</sequence>
<comment type="caution">
    <text evidence="2">The sequence shown here is derived from an EMBL/GenBank/DDBJ whole genome shotgun (WGS) entry which is preliminary data.</text>
</comment>
<evidence type="ECO:0000313" key="2">
    <source>
        <dbReference type="EMBL" id="KAJ3742089.1"/>
    </source>
</evidence>
<dbReference type="Proteomes" id="UP001142393">
    <property type="component" value="Unassembled WGS sequence"/>
</dbReference>
<keyword evidence="1" id="KW-0732">Signal</keyword>
<feature type="signal peptide" evidence="1">
    <location>
        <begin position="1"/>
        <end position="18"/>
    </location>
</feature>